<dbReference type="Proteomes" id="UP000564378">
    <property type="component" value="Unassembled WGS sequence"/>
</dbReference>
<keyword evidence="4" id="KW-1185">Reference proteome</keyword>
<protein>
    <recommendedName>
        <fullName evidence="5">TolA-binding protein</fullName>
    </recommendedName>
</protein>
<dbReference type="SUPFAM" id="SSF48452">
    <property type="entry name" value="TPR-like"/>
    <property type="match status" value="1"/>
</dbReference>
<organism evidence="3 4">
    <name type="scientific">Parasphingopyxis marina</name>
    <dbReference type="NCBI Taxonomy" id="2761622"/>
    <lineage>
        <taxon>Bacteria</taxon>
        <taxon>Pseudomonadati</taxon>
        <taxon>Pseudomonadota</taxon>
        <taxon>Alphaproteobacteria</taxon>
        <taxon>Sphingomonadales</taxon>
        <taxon>Sphingomonadaceae</taxon>
        <taxon>Parasphingopyxis</taxon>
    </lineage>
</organism>
<feature type="chain" id="PRO_5032403572" description="TolA-binding protein" evidence="2">
    <location>
        <begin position="21"/>
        <end position="293"/>
    </location>
</feature>
<dbReference type="Gene3D" id="1.25.40.10">
    <property type="entry name" value="Tetratricopeptide repeat domain"/>
    <property type="match status" value="1"/>
</dbReference>
<evidence type="ECO:0008006" key="5">
    <source>
        <dbReference type="Google" id="ProtNLM"/>
    </source>
</evidence>
<dbReference type="EMBL" id="JACJVJ010000002">
    <property type="protein sequence ID" value="MBC2778671.1"/>
    <property type="molecule type" value="Genomic_DNA"/>
</dbReference>
<evidence type="ECO:0000256" key="2">
    <source>
        <dbReference type="SAM" id="SignalP"/>
    </source>
</evidence>
<keyword evidence="2" id="KW-0732">Signal</keyword>
<comment type="caution">
    <text evidence="3">The sequence shown here is derived from an EMBL/GenBank/DDBJ whole genome shotgun (WGS) entry which is preliminary data.</text>
</comment>
<proteinExistence type="predicted"/>
<feature type="signal peptide" evidence="2">
    <location>
        <begin position="1"/>
        <end position="20"/>
    </location>
</feature>
<reference evidence="3 4" key="1">
    <citation type="submission" date="2020-08" db="EMBL/GenBank/DDBJ databases">
        <title>Draft genome sequence of Parasphingopyxis sp. GrpM-11.</title>
        <authorList>
            <person name="Oh J."/>
            <person name="Roh D.-H."/>
        </authorList>
    </citation>
    <scope>NUCLEOTIDE SEQUENCE [LARGE SCALE GENOMIC DNA]</scope>
    <source>
        <strain evidence="3 4">GrpM-11</strain>
    </source>
</reference>
<dbReference type="AlphaFoldDB" id="A0A842I1N5"/>
<sequence>MRHLLIVALLTTSLAAPAMAQSGDVERRVDRIEREVRALQRRIFPGGSPEFFEPEIQPGAQAGPAGSPAGSPITGLTDRVNSLERQLATLTGQVEENSYELRQLRSMVEALQGGGTTANVAPSLELEPPVQGETLTAPEGEAAETTLPPDAPVRAAGTEPPLPDDPGEASYVRGYRLWRDGRFEEARVQLRNTVDQFPGHRFESYARNLLGRAYLDDAKPANATEIFVRNYQELPNGDRAADSLFFLGVALTELNYNDRACLAFDELEDVYGEGLRSTIREQVPAARETAGCR</sequence>
<name>A0A842I1N5_9SPHN</name>
<dbReference type="RefSeq" id="WP_185801911.1">
    <property type="nucleotide sequence ID" value="NZ_JACJVJ010000002.1"/>
</dbReference>
<evidence type="ECO:0000256" key="1">
    <source>
        <dbReference type="SAM" id="MobiDB-lite"/>
    </source>
</evidence>
<evidence type="ECO:0000313" key="4">
    <source>
        <dbReference type="Proteomes" id="UP000564378"/>
    </source>
</evidence>
<feature type="compositionally biased region" description="Low complexity" evidence="1">
    <location>
        <begin position="57"/>
        <end position="72"/>
    </location>
</feature>
<feature type="region of interest" description="Disordered" evidence="1">
    <location>
        <begin position="143"/>
        <end position="168"/>
    </location>
</feature>
<dbReference type="InterPro" id="IPR011990">
    <property type="entry name" value="TPR-like_helical_dom_sf"/>
</dbReference>
<accession>A0A842I1N5</accession>
<feature type="region of interest" description="Disordered" evidence="1">
    <location>
        <begin position="47"/>
        <end position="76"/>
    </location>
</feature>
<gene>
    <name evidence="3" type="ORF">H6P80_13690</name>
</gene>
<evidence type="ECO:0000313" key="3">
    <source>
        <dbReference type="EMBL" id="MBC2778671.1"/>
    </source>
</evidence>